<feature type="non-terminal residue" evidence="1">
    <location>
        <position position="1"/>
    </location>
</feature>
<evidence type="ECO:0000313" key="1">
    <source>
        <dbReference type="EMBL" id="KAG5454705.1"/>
    </source>
</evidence>
<reference evidence="1 2" key="2">
    <citation type="journal article" date="2021" name="Genomics">
        <title>High-quality reference genome for Clonorchis sinensis.</title>
        <authorList>
            <person name="Young N.D."/>
            <person name="Stroehlein A.J."/>
            <person name="Kinkar L."/>
            <person name="Wang T."/>
            <person name="Sohn W.M."/>
            <person name="Chang B.C.H."/>
            <person name="Kaur P."/>
            <person name="Weisz D."/>
            <person name="Dudchenko O."/>
            <person name="Aiden E.L."/>
            <person name="Korhonen P.K."/>
            <person name="Gasser R.B."/>
        </authorList>
    </citation>
    <scope>NUCLEOTIDE SEQUENCE [LARGE SCALE GENOMIC DNA]</scope>
    <source>
        <strain evidence="1">Cs-k2</strain>
    </source>
</reference>
<sequence length="201" mass="22566">LELRTSDVQGEASASPPLQMRILEAFEYSRLNRCIYSQLSDVTGLPNVLNSKTTVNVTAFSTSLTTGEKKKAFAAELFIKETLTQHLQTIGQGRKTPICILLTKLNIHLLPERVFLNFSGYLLTVAQMQANATKQLHKFRNRSHFSGDAKRIYEKAYYSHASSVVSTATQVVFVRISRRNLNSISTSNRTVHVKTRILFTG</sequence>
<accession>A0A419Q6W6</accession>
<dbReference type="EMBL" id="NIRI02000005">
    <property type="protein sequence ID" value="KAG5454705.1"/>
    <property type="molecule type" value="Genomic_DNA"/>
</dbReference>
<protein>
    <submittedName>
        <fullName evidence="1">Uncharacterized protein</fullName>
    </submittedName>
</protein>
<organism evidence="1 2">
    <name type="scientific">Clonorchis sinensis</name>
    <name type="common">Chinese liver fluke</name>
    <dbReference type="NCBI Taxonomy" id="79923"/>
    <lineage>
        <taxon>Eukaryota</taxon>
        <taxon>Metazoa</taxon>
        <taxon>Spiralia</taxon>
        <taxon>Lophotrochozoa</taxon>
        <taxon>Platyhelminthes</taxon>
        <taxon>Trematoda</taxon>
        <taxon>Digenea</taxon>
        <taxon>Opisthorchiida</taxon>
        <taxon>Opisthorchiata</taxon>
        <taxon>Opisthorchiidae</taxon>
        <taxon>Clonorchis</taxon>
    </lineage>
</organism>
<name>A0A419Q6W6_CLOSI</name>
<proteinExistence type="predicted"/>
<comment type="caution">
    <text evidence="1">The sequence shown here is derived from an EMBL/GenBank/DDBJ whole genome shotgun (WGS) entry which is preliminary data.</text>
</comment>
<keyword evidence="2" id="KW-1185">Reference proteome</keyword>
<gene>
    <name evidence="1" type="ORF">CSKR_104921</name>
</gene>
<dbReference type="InParanoid" id="A0A419Q6W6"/>
<reference evidence="1 2" key="1">
    <citation type="journal article" date="2018" name="Biotechnol. Adv.">
        <title>Improved genomic resources and new bioinformatic workflow for the carcinogenic parasite Clonorchis sinensis: Biotechnological implications.</title>
        <authorList>
            <person name="Wang D."/>
            <person name="Korhonen P.K."/>
            <person name="Gasser R.B."/>
            <person name="Young N.D."/>
        </authorList>
    </citation>
    <scope>NUCLEOTIDE SEQUENCE [LARGE SCALE GENOMIC DNA]</scope>
    <source>
        <strain evidence="1">Cs-k2</strain>
    </source>
</reference>
<dbReference type="Proteomes" id="UP000286415">
    <property type="component" value="Unassembled WGS sequence"/>
</dbReference>
<evidence type="ECO:0000313" key="2">
    <source>
        <dbReference type="Proteomes" id="UP000286415"/>
    </source>
</evidence>
<dbReference type="AlphaFoldDB" id="A0A419Q6W6"/>